<dbReference type="OrthoDB" id="9787219at2"/>
<dbReference type="Proteomes" id="UP000268016">
    <property type="component" value="Unassembled WGS sequence"/>
</dbReference>
<evidence type="ECO:0000256" key="1">
    <source>
        <dbReference type="ARBA" id="ARBA00023002"/>
    </source>
</evidence>
<proteinExistence type="predicted"/>
<comment type="caution">
    <text evidence="4">The sequence shown here is derived from an EMBL/GenBank/DDBJ whole genome shotgun (WGS) entry which is preliminary data.</text>
</comment>
<dbReference type="RefSeq" id="WP_123641935.1">
    <property type="nucleotide sequence ID" value="NZ_ML119084.1"/>
</dbReference>
<keyword evidence="5" id="KW-1185">Reference proteome</keyword>
<sequence length="310" mass="32738">MPRILFMAGHRWPDYATVLPRALEEAGVAAEVSPDLAPDAVDYIVYGPAGDPAASDFSVFPRLRAVLSLWAGVETIVANPSLTVPLTRMVDPGLTAGMVEYVTGHVLRHHLGMDAHIVNPEHHWANRAPPLASERPVAVLGLGALGAACATALVSLGFPVRGWSRTLRDVPGVACHHGPEGLEAALGGARIAVLLLPLTPGTENVMDARRLARLAPGAVLLNPGRGPLVDDTALLAALDSGALGHATLDTFRTEPLPREHPFWSHPKVTVTPHIASETRPATASRAIAENIARAEAGQPLLHLVDPERGY</sequence>
<dbReference type="InterPro" id="IPR036291">
    <property type="entry name" value="NAD(P)-bd_dom_sf"/>
</dbReference>
<dbReference type="Gene3D" id="3.40.50.720">
    <property type="entry name" value="NAD(P)-binding Rossmann-like Domain"/>
    <property type="match status" value="2"/>
</dbReference>
<dbReference type="InterPro" id="IPR006140">
    <property type="entry name" value="D-isomer_DH_NAD-bd"/>
</dbReference>
<reference evidence="4 5" key="1">
    <citation type="submission" date="2018-10" db="EMBL/GenBank/DDBJ databases">
        <title>Histidinibacterium lentulum gen. nov., sp. nov., a marine bacterium from the culture broth of Picochlorum sp. 122.</title>
        <authorList>
            <person name="Wang G."/>
        </authorList>
    </citation>
    <scope>NUCLEOTIDE SEQUENCE [LARGE SCALE GENOMIC DNA]</scope>
    <source>
        <strain evidence="4 5">B17</strain>
    </source>
</reference>
<accession>A0A3N2R4U8</accession>
<name>A0A3N2R4U8_9RHOB</name>
<dbReference type="CDD" id="cd12164">
    <property type="entry name" value="GDH_like_2"/>
    <property type="match status" value="1"/>
</dbReference>
<keyword evidence="2" id="KW-0520">NAD</keyword>
<dbReference type="GO" id="GO:0051287">
    <property type="term" value="F:NAD binding"/>
    <property type="evidence" value="ECO:0007669"/>
    <property type="project" value="InterPro"/>
</dbReference>
<organism evidence="4 5">
    <name type="scientific">Histidinibacterium lentulum</name>
    <dbReference type="NCBI Taxonomy" id="2480588"/>
    <lineage>
        <taxon>Bacteria</taxon>
        <taxon>Pseudomonadati</taxon>
        <taxon>Pseudomonadota</taxon>
        <taxon>Alphaproteobacteria</taxon>
        <taxon>Rhodobacterales</taxon>
        <taxon>Paracoccaceae</taxon>
        <taxon>Histidinibacterium</taxon>
    </lineage>
</organism>
<keyword evidence="4" id="KW-0670">Pyruvate</keyword>
<protein>
    <submittedName>
        <fullName evidence="4">Glyoxylate/hydroxypyruvate reductase A</fullName>
    </submittedName>
</protein>
<dbReference type="PANTHER" id="PTHR43333">
    <property type="entry name" value="2-HACID_DH_C DOMAIN-CONTAINING PROTEIN"/>
    <property type="match status" value="1"/>
</dbReference>
<dbReference type="AlphaFoldDB" id="A0A3N2R4U8"/>
<keyword evidence="1" id="KW-0560">Oxidoreductase</keyword>
<evidence type="ECO:0000256" key="2">
    <source>
        <dbReference type="ARBA" id="ARBA00023027"/>
    </source>
</evidence>
<dbReference type="Pfam" id="PF02826">
    <property type="entry name" value="2-Hacid_dh_C"/>
    <property type="match status" value="1"/>
</dbReference>
<evidence type="ECO:0000259" key="3">
    <source>
        <dbReference type="Pfam" id="PF02826"/>
    </source>
</evidence>
<dbReference type="EMBL" id="RDRB01000004">
    <property type="protein sequence ID" value="ROU02418.1"/>
    <property type="molecule type" value="Genomic_DNA"/>
</dbReference>
<dbReference type="GO" id="GO:0016616">
    <property type="term" value="F:oxidoreductase activity, acting on the CH-OH group of donors, NAD or NADP as acceptor"/>
    <property type="evidence" value="ECO:0007669"/>
    <property type="project" value="UniProtKB-ARBA"/>
</dbReference>
<evidence type="ECO:0000313" key="5">
    <source>
        <dbReference type="Proteomes" id="UP000268016"/>
    </source>
</evidence>
<dbReference type="PROSITE" id="PS00671">
    <property type="entry name" value="D_2_HYDROXYACID_DH_3"/>
    <property type="match status" value="1"/>
</dbReference>
<gene>
    <name evidence="4" type="ORF">EAT49_08725</name>
</gene>
<dbReference type="SUPFAM" id="SSF51735">
    <property type="entry name" value="NAD(P)-binding Rossmann-fold domains"/>
    <property type="match status" value="1"/>
</dbReference>
<dbReference type="InterPro" id="IPR029753">
    <property type="entry name" value="D-isomer_DH_CS"/>
</dbReference>
<dbReference type="PANTHER" id="PTHR43333:SF1">
    <property type="entry name" value="D-ISOMER SPECIFIC 2-HYDROXYACID DEHYDROGENASE NAD-BINDING DOMAIN-CONTAINING PROTEIN"/>
    <property type="match status" value="1"/>
</dbReference>
<evidence type="ECO:0000313" key="4">
    <source>
        <dbReference type="EMBL" id="ROU02418.1"/>
    </source>
</evidence>
<feature type="domain" description="D-isomer specific 2-hydroxyacid dehydrogenase NAD-binding" evidence="3">
    <location>
        <begin position="121"/>
        <end position="275"/>
    </location>
</feature>